<dbReference type="SUPFAM" id="SSF50978">
    <property type="entry name" value="WD40 repeat-like"/>
    <property type="match status" value="1"/>
</dbReference>
<dbReference type="InterPro" id="IPR001680">
    <property type="entry name" value="WD40_rpt"/>
</dbReference>
<dbReference type="PhylomeDB" id="A0A0D2VPB7"/>
<dbReference type="InterPro" id="IPR020472">
    <property type="entry name" value="WD40_PAC1"/>
</dbReference>
<dbReference type="GO" id="GO:0000974">
    <property type="term" value="C:Prp19 complex"/>
    <property type="evidence" value="ECO:0007669"/>
    <property type="project" value="UniProtKB-UniRule"/>
</dbReference>
<evidence type="ECO:0000256" key="16">
    <source>
        <dbReference type="ARBA" id="ARBA00023242"/>
    </source>
</evidence>
<dbReference type="OrthoDB" id="687049at2759"/>
<evidence type="ECO:0000256" key="11">
    <source>
        <dbReference type="ARBA" id="ARBA00022737"/>
    </source>
</evidence>
<evidence type="ECO:0000256" key="1">
    <source>
        <dbReference type="ARBA" id="ARBA00000900"/>
    </source>
</evidence>
<comment type="subcellular location">
    <subcellularLocation>
        <location evidence="2">Nucleus</location>
        <location evidence="2">Nucleoplasm</location>
    </subcellularLocation>
</comment>
<keyword evidence="10 18" id="KW-0747">Spliceosome</keyword>
<keyword evidence="16 18" id="KW-0539">Nucleus</keyword>
<dbReference type="GO" id="GO:0006281">
    <property type="term" value="P:DNA repair"/>
    <property type="evidence" value="ECO:0007669"/>
    <property type="project" value="UniProtKB-KW"/>
</dbReference>
<dbReference type="CDD" id="cd16656">
    <property type="entry name" value="RING-Ubox_PRP19"/>
    <property type="match status" value="1"/>
</dbReference>
<dbReference type="GO" id="GO:0061630">
    <property type="term" value="F:ubiquitin protein ligase activity"/>
    <property type="evidence" value="ECO:0007669"/>
    <property type="project" value="UniProtKB-UniRule"/>
</dbReference>
<feature type="domain" description="U-box" evidence="20">
    <location>
        <begin position="1"/>
        <end position="73"/>
    </location>
</feature>
<dbReference type="InterPro" id="IPR038959">
    <property type="entry name" value="Prp19"/>
</dbReference>
<feature type="repeat" description="WD" evidence="17">
    <location>
        <begin position="297"/>
        <end position="338"/>
    </location>
</feature>
<dbReference type="PROSITE" id="PS00678">
    <property type="entry name" value="WD_REPEATS_1"/>
    <property type="match status" value="1"/>
</dbReference>
<evidence type="ECO:0000256" key="13">
    <source>
        <dbReference type="ARBA" id="ARBA00022786"/>
    </source>
</evidence>
<dbReference type="Pfam" id="PF24814">
    <property type="entry name" value="WD40_Prp19"/>
    <property type="match status" value="1"/>
</dbReference>
<comment type="pathway">
    <text evidence="3 18">Protein modification; protein ubiquitination.</text>
</comment>
<dbReference type="InterPro" id="IPR055340">
    <property type="entry name" value="RING-Ubox_PRP19"/>
</dbReference>
<feature type="repeat" description="WD" evidence="17">
    <location>
        <begin position="255"/>
        <end position="296"/>
    </location>
</feature>
<dbReference type="GO" id="GO:0000398">
    <property type="term" value="P:mRNA splicing, via spliceosome"/>
    <property type="evidence" value="ECO:0007669"/>
    <property type="project" value="InterPro"/>
</dbReference>
<comment type="similarity">
    <text evidence="4 18">Belongs to the WD repeat PRP19 family.</text>
</comment>
<dbReference type="SMART" id="SM00320">
    <property type="entry name" value="WD40"/>
    <property type="match status" value="7"/>
</dbReference>
<keyword evidence="13 18" id="KW-0833">Ubl conjugation pathway</keyword>
<dbReference type="Gene3D" id="2.130.10.10">
    <property type="entry name" value="YVTN repeat-like/Quinoprotein amine dehydrogenase"/>
    <property type="match status" value="1"/>
</dbReference>
<keyword evidence="7 17" id="KW-0853">WD repeat</keyword>
<dbReference type="PROSITE" id="PS50294">
    <property type="entry name" value="WD_REPEATS_REGION"/>
    <property type="match status" value="3"/>
</dbReference>
<dbReference type="PROSITE" id="PS50082">
    <property type="entry name" value="WD_REPEATS_2"/>
    <property type="match status" value="4"/>
</dbReference>
<evidence type="ECO:0000256" key="17">
    <source>
        <dbReference type="PROSITE-ProRule" id="PRU00221"/>
    </source>
</evidence>
<evidence type="ECO:0000256" key="10">
    <source>
        <dbReference type="ARBA" id="ARBA00022728"/>
    </source>
</evidence>
<evidence type="ECO:0000256" key="14">
    <source>
        <dbReference type="ARBA" id="ARBA00023187"/>
    </source>
</evidence>
<evidence type="ECO:0000256" key="12">
    <source>
        <dbReference type="ARBA" id="ARBA00022763"/>
    </source>
</evidence>
<dbReference type="InParanoid" id="A0A0D2VPB7"/>
<evidence type="ECO:0000256" key="8">
    <source>
        <dbReference type="ARBA" id="ARBA00022664"/>
    </source>
</evidence>
<evidence type="ECO:0000313" key="22">
    <source>
        <dbReference type="Proteomes" id="UP000008743"/>
    </source>
</evidence>
<dbReference type="AlphaFoldDB" id="A0A0D2VPB7"/>
<dbReference type="Proteomes" id="UP000008743">
    <property type="component" value="Unassembled WGS sequence"/>
</dbReference>
<organism evidence="21 22">
    <name type="scientific">Capsaspora owczarzaki (strain ATCC 30864)</name>
    <dbReference type="NCBI Taxonomy" id="595528"/>
    <lineage>
        <taxon>Eukaryota</taxon>
        <taxon>Filasterea</taxon>
        <taxon>Capsaspora</taxon>
    </lineage>
</organism>
<feature type="region of interest" description="Disordered" evidence="19">
    <location>
        <begin position="171"/>
        <end position="194"/>
    </location>
</feature>
<gene>
    <name evidence="21" type="ORF">CAOG_003293</name>
</gene>
<keyword evidence="14 18" id="KW-0508">mRNA splicing</keyword>
<dbReference type="STRING" id="595528.A0A0D2VPB7"/>
<evidence type="ECO:0000256" key="15">
    <source>
        <dbReference type="ARBA" id="ARBA00023204"/>
    </source>
</evidence>
<dbReference type="InterPro" id="IPR013915">
    <property type="entry name" value="Prp19_cc"/>
</dbReference>
<dbReference type="eggNOG" id="KOG0289">
    <property type="taxonomic scope" value="Eukaryota"/>
</dbReference>
<evidence type="ECO:0000256" key="18">
    <source>
        <dbReference type="RuleBase" id="RU367101"/>
    </source>
</evidence>
<comment type="function">
    <text evidence="18">Ubiquitin-protein ligase which is mainly involved pre-mRNA splicing and DNA repair. Required for pre-mRNA splicing as component of the spliceosome.</text>
</comment>
<comment type="subunit">
    <text evidence="18">Homotetramer.</text>
</comment>
<keyword evidence="11" id="KW-0677">Repeat</keyword>
<dbReference type="PRINTS" id="PR00320">
    <property type="entry name" value="GPROTEINBRPT"/>
</dbReference>
<evidence type="ECO:0000256" key="7">
    <source>
        <dbReference type="ARBA" id="ARBA00022574"/>
    </source>
</evidence>
<sequence>MSLVCGLSGEAPEEPVVSRVSGGIFERRLILKYIAENGRDPLTEEPLGEHDLIAVKVPKTVRPRPPSATSIPALLKTLQDEWDALMLETFKLKQHYDQSQKELTHTLYQHDAACRVIARLTRERDAARQALANVQVSSHASNAGASAMDTEGDAAAAANAGSTTLPSQVVTAMQEASKPLSDARRGRKKPAGLTSQDAIAQFQQTEARSGIHSASQPGILALDVHAADPFRVVTGGADKTAKLFDRSSGQVTGTLSGHKGAVKSVLFHPSSDVVVTGSADRTVRVWTSSNESCQHVIQAHTKEVTSVTLQPTGRYVVSSGLDGKWAFSDIETGATYAKQHDPQSSGLTTAQFHPDGLILATGSVDGVVRIWDANEMTNVLNFSEHTAPITSVVFSENGYYMASAAQDRTVRLWDLRAASPQSIQQMQVEDTVHALAFDLSGTYLATAGPDIRVFLAKQWKQIAQFTTPTATSTAIKFGPNASFLTTAGMDRHLRVFSTPS</sequence>
<protein>
    <recommendedName>
        <fullName evidence="6 18">Pre-mRNA-processing factor 19</fullName>
        <ecNumber evidence="5 18">2.3.2.27</ecNumber>
    </recommendedName>
</protein>
<dbReference type="GO" id="GO:0005737">
    <property type="term" value="C:cytoplasm"/>
    <property type="evidence" value="ECO:0007669"/>
    <property type="project" value="TreeGrafter"/>
</dbReference>
<dbReference type="PROSITE" id="PS51698">
    <property type="entry name" value="U_BOX"/>
    <property type="match status" value="1"/>
</dbReference>
<evidence type="ECO:0000313" key="21">
    <source>
        <dbReference type="EMBL" id="KJE92292.1"/>
    </source>
</evidence>
<reference evidence="22" key="1">
    <citation type="submission" date="2011-02" db="EMBL/GenBank/DDBJ databases">
        <title>The Genome Sequence of Capsaspora owczarzaki ATCC 30864.</title>
        <authorList>
            <person name="Russ C."/>
            <person name="Cuomo C."/>
            <person name="Burger G."/>
            <person name="Gray M.W."/>
            <person name="Holland P.W.H."/>
            <person name="King N."/>
            <person name="Lang F.B.F."/>
            <person name="Roger A.J."/>
            <person name="Ruiz-Trillo I."/>
            <person name="Young S.K."/>
            <person name="Zeng Q."/>
            <person name="Gargeya S."/>
            <person name="Alvarado L."/>
            <person name="Berlin A."/>
            <person name="Chapman S.B."/>
            <person name="Chen Z."/>
            <person name="Freedman E."/>
            <person name="Gellesch M."/>
            <person name="Goldberg J."/>
            <person name="Griggs A."/>
            <person name="Gujja S."/>
            <person name="Heilman E."/>
            <person name="Heiman D."/>
            <person name="Howarth C."/>
            <person name="Mehta T."/>
            <person name="Neiman D."/>
            <person name="Pearson M."/>
            <person name="Roberts A."/>
            <person name="Saif S."/>
            <person name="Shea T."/>
            <person name="Shenoy N."/>
            <person name="Sisk P."/>
            <person name="Stolte C."/>
            <person name="Sykes S."/>
            <person name="White J."/>
            <person name="Yandava C."/>
            <person name="Haas B."/>
            <person name="Nusbaum C."/>
            <person name="Birren B."/>
        </authorList>
    </citation>
    <scope>NUCLEOTIDE SEQUENCE</scope>
    <source>
        <strain evidence="22">ATCC 30864</strain>
    </source>
</reference>
<evidence type="ECO:0000259" key="20">
    <source>
        <dbReference type="PROSITE" id="PS51698"/>
    </source>
</evidence>
<accession>A0A0D2VPB7</accession>
<dbReference type="GO" id="GO:0071006">
    <property type="term" value="C:U2-type catalytic step 1 spliceosome"/>
    <property type="evidence" value="ECO:0007669"/>
    <property type="project" value="TreeGrafter"/>
</dbReference>
<evidence type="ECO:0000256" key="4">
    <source>
        <dbReference type="ARBA" id="ARBA00006388"/>
    </source>
</evidence>
<evidence type="ECO:0000256" key="19">
    <source>
        <dbReference type="SAM" id="MobiDB-lite"/>
    </source>
</evidence>
<keyword evidence="15 18" id="KW-0234">DNA repair</keyword>
<dbReference type="InterPro" id="IPR036322">
    <property type="entry name" value="WD40_repeat_dom_sf"/>
</dbReference>
<name>A0A0D2VPB7_CAPO3</name>
<keyword evidence="8 18" id="KW-0507">mRNA processing</keyword>
<proteinExistence type="inferred from homology"/>
<evidence type="ECO:0000256" key="6">
    <source>
        <dbReference type="ARBA" id="ARBA00015618"/>
    </source>
</evidence>
<dbReference type="CDD" id="cd00200">
    <property type="entry name" value="WD40"/>
    <property type="match status" value="1"/>
</dbReference>
<dbReference type="InterPro" id="IPR015943">
    <property type="entry name" value="WD40/YVTN_repeat-like_dom_sf"/>
</dbReference>
<feature type="repeat" description="WD" evidence="17">
    <location>
        <begin position="382"/>
        <end position="423"/>
    </location>
</feature>
<evidence type="ECO:0000256" key="5">
    <source>
        <dbReference type="ARBA" id="ARBA00012483"/>
    </source>
</evidence>
<evidence type="ECO:0000256" key="3">
    <source>
        <dbReference type="ARBA" id="ARBA00004906"/>
    </source>
</evidence>
<dbReference type="InterPro" id="IPR003613">
    <property type="entry name" value="Ubox_domain"/>
</dbReference>
<dbReference type="Pfam" id="PF08606">
    <property type="entry name" value="Prp19"/>
    <property type="match status" value="1"/>
</dbReference>
<comment type="catalytic activity">
    <reaction evidence="1 18">
        <text>S-ubiquitinyl-[E2 ubiquitin-conjugating enzyme]-L-cysteine + [acceptor protein]-L-lysine = [E2 ubiquitin-conjugating enzyme]-L-cysteine + N(6)-ubiquitinyl-[acceptor protein]-L-lysine.</text>
        <dbReference type="EC" id="2.3.2.27"/>
    </reaction>
</comment>
<dbReference type="EMBL" id="KE346363">
    <property type="protein sequence ID" value="KJE92292.1"/>
    <property type="molecule type" value="Genomic_DNA"/>
</dbReference>
<evidence type="ECO:0000256" key="9">
    <source>
        <dbReference type="ARBA" id="ARBA00022679"/>
    </source>
</evidence>
<dbReference type="InterPro" id="IPR013083">
    <property type="entry name" value="Znf_RING/FYVE/PHD"/>
</dbReference>
<dbReference type="GO" id="GO:0005654">
    <property type="term" value="C:nucleoplasm"/>
    <property type="evidence" value="ECO:0007669"/>
    <property type="project" value="UniProtKB-SubCell"/>
</dbReference>
<evidence type="ECO:0000256" key="2">
    <source>
        <dbReference type="ARBA" id="ARBA00004642"/>
    </source>
</evidence>
<dbReference type="EC" id="2.3.2.27" evidence="5 18"/>
<keyword evidence="12 18" id="KW-0227">DNA damage</keyword>
<dbReference type="SUPFAM" id="SSF57850">
    <property type="entry name" value="RING/U-box"/>
    <property type="match status" value="1"/>
</dbReference>
<dbReference type="GO" id="GO:0070534">
    <property type="term" value="P:protein K63-linked ubiquitination"/>
    <property type="evidence" value="ECO:0007669"/>
    <property type="project" value="UniProtKB-UniRule"/>
</dbReference>
<dbReference type="PANTHER" id="PTHR43995">
    <property type="entry name" value="PRE-MRNA-PROCESSING FACTOR 19"/>
    <property type="match status" value="1"/>
</dbReference>
<dbReference type="PANTHER" id="PTHR43995:SF1">
    <property type="entry name" value="PRE-MRNA-PROCESSING FACTOR 19"/>
    <property type="match status" value="1"/>
</dbReference>
<feature type="repeat" description="WD" evidence="17">
    <location>
        <begin position="340"/>
        <end position="381"/>
    </location>
</feature>
<dbReference type="FunFam" id="3.30.40.10:FF:000027">
    <property type="entry name" value="Pre-mRNA-processing factor 19, putative"/>
    <property type="match status" value="1"/>
</dbReference>
<dbReference type="InterPro" id="IPR019775">
    <property type="entry name" value="WD40_repeat_CS"/>
</dbReference>
<keyword evidence="9 18" id="KW-0808">Transferase</keyword>
<dbReference type="Gene3D" id="3.30.40.10">
    <property type="entry name" value="Zinc/RING finger domain, C3HC4 (zinc finger)"/>
    <property type="match status" value="1"/>
</dbReference>
<dbReference type="SMART" id="SM00504">
    <property type="entry name" value="Ubox"/>
    <property type="match status" value="1"/>
</dbReference>
<keyword evidence="22" id="KW-1185">Reference proteome</keyword>
<dbReference type="OMA" id="PIEDAWE"/>
<dbReference type="UniPathway" id="UPA00143"/>
<dbReference type="RefSeq" id="XP_004364132.1">
    <property type="nucleotide sequence ID" value="XM_004364075.2"/>
</dbReference>